<dbReference type="GO" id="GO:0030288">
    <property type="term" value="C:outer membrane-bounded periplasmic space"/>
    <property type="evidence" value="ECO:0007669"/>
    <property type="project" value="TreeGrafter"/>
</dbReference>
<dbReference type="AlphaFoldDB" id="A0A1F5NA95"/>
<dbReference type="InterPro" id="IPR036950">
    <property type="entry name" value="PBP_transglycosylase"/>
</dbReference>
<keyword evidence="11" id="KW-0573">Peptidoglycan synthesis</keyword>
<keyword evidence="17" id="KW-1133">Transmembrane helix</keyword>
<comment type="similarity">
    <text evidence="2">In the C-terminal section; belongs to the transpeptidase family.</text>
</comment>
<evidence type="ECO:0000256" key="17">
    <source>
        <dbReference type="SAM" id="Phobius"/>
    </source>
</evidence>
<keyword evidence="6" id="KW-0645">Protease</keyword>
<dbReference type="Pfam" id="PF00912">
    <property type="entry name" value="Transgly"/>
    <property type="match status" value="1"/>
</dbReference>
<dbReference type="PANTHER" id="PTHR32282:SF11">
    <property type="entry name" value="PENICILLIN-BINDING PROTEIN 1B"/>
    <property type="match status" value="1"/>
</dbReference>
<dbReference type="GO" id="GO:0008658">
    <property type="term" value="F:penicillin binding"/>
    <property type="evidence" value="ECO:0007669"/>
    <property type="project" value="InterPro"/>
</dbReference>
<keyword evidence="14" id="KW-0961">Cell wall biogenesis/degradation</keyword>
<keyword evidence="10" id="KW-0133">Cell shape</keyword>
<dbReference type="SUPFAM" id="SSF56601">
    <property type="entry name" value="beta-lactamase/transpeptidase-like"/>
    <property type="match status" value="1"/>
</dbReference>
<comment type="similarity">
    <text evidence="3">In the N-terminal section; belongs to the glycosyltransferase 51 family.</text>
</comment>
<name>A0A1F5NA95_9BACT</name>
<evidence type="ECO:0000256" key="11">
    <source>
        <dbReference type="ARBA" id="ARBA00022984"/>
    </source>
</evidence>
<keyword evidence="7" id="KW-0328">Glycosyltransferase</keyword>
<dbReference type="InterPro" id="IPR023346">
    <property type="entry name" value="Lysozyme-like_dom_sf"/>
</dbReference>
<organism evidence="20 21">
    <name type="scientific">Candidatus Doudnabacteria bacterium RIFCSPHIGHO2_01_52_17</name>
    <dbReference type="NCBI Taxonomy" id="1817820"/>
    <lineage>
        <taxon>Bacteria</taxon>
        <taxon>Candidatus Doudnaibacteriota</taxon>
    </lineage>
</organism>
<comment type="catalytic activity">
    <reaction evidence="15">
        <text>Preferential cleavage: (Ac)2-L-Lys-D-Ala-|-D-Ala. Also transpeptidation of peptidyl-alanyl moieties that are N-acyl substituents of D-alanine.</text>
        <dbReference type="EC" id="3.4.16.4"/>
    </reaction>
</comment>
<keyword evidence="12 17" id="KW-0472">Membrane</keyword>
<dbReference type="GO" id="GO:0005886">
    <property type="term" value="C:plasma membrane"/>
    <property type="evidence" value="ECO:0007669"/>
    <property type="project" value="UniProtKB-SubCell"/>
</dbReference>
<keyword evidence="5" id="KW-0121">Carboxypeptidase</keyword>
<feature type="domain" description="Glycosyl transferase family 51" evidence="19">
    <location>
        <begin position="112"/>
        <end position="288"/>
    </location>
</feature>
<evidence type="ECO:0000256" key="16">
    <source>
        <dbReference type="ARBA" id="ARBA00049902"/>
    </source>
</evidence>
<dbReference type="InterPro" id="IPR001264">
    <property type="entry name" value="Glyco_trans_51"/>
</dbReference>
<dbReference type="InterPro" id="IPR050396">
    <property type="entry name" value="Glycosyltr_51/Transpeptidase"/>
</dbReference>
<evidence type="ECO:0000256" key="10">
    <source>
        <dbReference type="ARBA" id="ARBA00022960"/>
    </source>
</evidence>
<dbReference type="GO" id="GO:0071555">
    <property type="term" value="P:cell wall organization"/>
    <property type="evidence" value="ECO:0007669"/>
    <property type="project" value="UniProtKB-KW"/>
</dbReference>
<dbReference type="Gene3D" id="1.10.3810.10">
    <property type="entry name" value="Biosynthetic peptidoglycan transglycosylase-like"/>
    <property type="match status" value="1"/>
</dbReference>
<dbReference type="NCBIfam" id="TIGR02074">
    <property type="entry name" value="PBP_1a_fam"/>
    <property type="match status" value="1"/>
</dbReference>
<evidence type="ECO:0000313" key="20">
    <source>
        <dbReference type="EMBL" id="OGE74611.1"/>
    </source>
</evidence>
<dbReference type="InterPro" id="IPR012338">
    <property type="entry name" value="Beta-lactam/transpept-like"/>
</dbReference>
<evidence type="ECO:0000259" key="18">
    <source>
        <dbReference type="Pfam" id="PF00905"/>
    </source>
</evidence>
<evidence type="ECO:0000256" key="14">
    <source>
        <dbReference type="ARBA" id="ARBA00023316"/>
    </source>
</evidence>
<keyword evidence="8" id="KW-0808">Transferase</keyword>
<keyword evidence="17" id="KW-0812">Transmembrane</keyword>
<gene>
    <name evidence="20" type="ORF">A3K06_00840</name>
</gene>
<evidence type="ECO:0000256" key="4">
    <source>
        <dbReference type="ARBA" id="ARBA00022475"/>
    </source>
</evidence>
<dbReference type="GO" id="GO:0008360">
    <property type="term" value="P:regulation of cell shape"/>
    <property type="evidence" value="ECO:0007669"/>
    <property type="project" value="UniProtKB-KW"/>
</dbReference>
<dbReference type="EMBL" id="MFEG01000051">
    <property type="protein sequence ID" value="OGE74611.1"/>
    <property type="molecule type" value="Genomic_DNA"/>
</dbReference>
<dbReference type="GO" id="GO:0008955">
    <property type="term" value="F:peptidoglycan glycosyltransferase activity"/>
    <property type="evidence" value="ECO:0007669"/>
    <property type="project" value="UniProtKB-EC"/>
</dbReference>
<evidence type="ECO:0000256" key="15">
    <source>
        <dbReference type="ARBA" id="ARBA00034000"/>
    </source>
</evidence>
<reference evidence="20 21" key="1">
    <citation type="journal article" date="2016" name="Nat. Commun.">
        <title>Thousands of microbial genomes shed light on interconnected biogeochemical processes in an aquifer system.</title>
        <authorList>
            <person name="Anantharaman K."/>
            <person name="Brown C.T."/>
            <person name="Hug L.A."/>
            <person name="Sharon I."/>
            <person name="Castelle C.J."/>
            <person name="Probst A.J."/>
            <person name="Thomas B.C."/>
            <person name="Singh A."/>
            <person name="Wilkins M.J."/>
            <person name="Karaoz U."/>
            <person name="Brodie E.L."/>
            <person name="Williams K.H."/>
            <person name="Hubbard S.S."/>
            <person name="Banfield J.F."/>
        </authorList>
    </citation>
    <scope>NUCLEOTIDE SEQUENCE [LARGE SCALE GENOMIC DNA]</scope>
</reference>
<comment type="catalytic activity">
    <reaction evidence="16">
        <text>[GlcNAc-(1-&gt;4)-Mur2Ac(oyl-L-Ala-gamma-D-Glu-L-Lys-D-Ala-D-Ala)](n)-di-trans,octa-cis-undecaprenyl diphosphate + beta-D-GlcNAc-(1-&gt;4)-Mur2Ac(oyl-L-Ala-gamma-D-Glu-L-Lys-D-Ala-D-Ala)-di-trans,octa-cis-undecaprenyl diphosphate = [GlcNAc-(1-&gt;4)-Mur2Ac(oyl-L-Ala-gamma-D-Glu-L-Lys-D-Ala-D-Ala)](n+1)-di-trans,octa-cis-undecaprenyl diphosphate + di-trans,octa-cis-undecaprenyl diphosphate + H(+)</text>
        <dbReference type="Rhea" id="RHEA:23708"/>
        <dbReference type="Rhea" id="RHEA-COMP:9602"/>
        <dbReference type="Rhea" id="RHEA-COMP:9603"/>
        <dbReference type="ChEBI" id="CHEBI:15378"/>
        <dbReference type="ChEBI" id="CHEBI:58405"/>
        <dbReference type="ChEBI" id="CHEBI:60033"/>
        <dbReference type="ChEBI" id="CHEBI:78435"/>
        <dbReference type="EC" id="2.4.99.28"/>
    </reaction>
</comment>
<dbReference type="Gene3D" id="3.40.710.10">
    <property type="entry name" value="DD-peptidase/beta-lactamase superfamily"/>
    <property type="match status" value="1"/>
</dbReference>
<evidence type="ECO:0000256" key="5">
    <source>
        <dbReference type="ARBA" id="ARBA00022645"/>
    </source>
</evidence>
<dbReference type="Pfam" id="PF00905">
    <property type="entry name" value="Transpeptidase"/>
    <property type="match status" value="1"/>
</dbReference>
<dbReference type="GO" id="GO:0006508">
    <property type="term" value="P:proteolysis"/>
    <property type="evidence" value="ECO:0007669"/>
    <property type="project" value="UniProtKB-KW"/>
</dbReference>
<proteinExistence type="inferred from homology"/>
<dbReference type="PANTHER" id="PTHR32282">
    <property type="entry name" value="BINDING PROTEIN TRANSPEPTIDASE, PUTATIVE-RELATED"/>
    <property type="match status" value="1"/>
</dbReference>
<protein>
    <submittedName>
        <fullName evidence="20">Uncharacterized protein</fullName>
    </submittedName>
</protein>
<evidence type="ECO:0000256" key="9">
    <source>
        <dbReference type="ARBA" id="ARBA00022801"/>
    </source>
</evidence>
<comment type="caution">
    <text evidence="20">The sequence shown here is derived from an EMBL/GenBank/DDBJ whole genome shotgun (WGS) entry which is preliminary data.</text>
</comment>
<dbReference type="Proteomes" id="UP000176547">
    <property type="component" value="Unassembled WGS sequence"/>
</dbReference>
<feature type="transmembrane region" description="Helical" evidence="17">
    <location>
        <begin position="64"/>
        <end position="88"/>
    </location>
</feature>
<evidence type="ECO:0000313" key="21">
    <source>
        <dbReference type="Proteomes" id="UP000176547"/>
    </source>
</evidence>
<comment type="subcellular location">
    <subcellularLocation>
        <location evidence="1">Cell membrane</location>
    </subcellularLocation>
</comment>
<keyword evidence="13" id="KW-0511">Multifunctional enzyme</keyword>
<evidence type="ECO:0000256" key="3">
    <source>
        <dbReference type="ARBA" id="ARBA00007739"/>
    </source>
</evidence>
<evidence type="ECO:0000256" key="1">
    <source>
        <dbReference type="ARBA" id="ARBA00004236"/>
    </source>
</evidence>
<keyword evidence="4" id="KW-1003">Cell membrane</keyword>
<evidence type="ECO:0000256" key="2">
    <source>
        <dbReference type="ARBA" id="ARBA00007090"/>
    </source>
</evidence>
<evidence type="ECO:0000259" key="19">
    <source>
        <dbReference type="Pfam" id="PF00912"/>
    </source>
</evidence>
<evidence type="ECO:0000256" key="6">
    <source>
        <dbReference type="ARBA" id="ARBA00022670"/>
    </source>
</evidence>
<evidence type="ECO:0000256" key="13">
    <source>
        <dbReference type="ARBA" id="ARBA00023268"/>
    </source>
</evidence>
<dbReference type="FunFam" id="1.10.3810.10:FF:000001">
    <property type="entry name" value="Penicillin-binding protein 1A"/>
    <property type="match status" value="1"/>
</dbReference>
<sequence>MNNYSRGWRASRTPDFRRIERRADNFSRPPKKSSKFRGYLAIVWQFIKNLSKRFWRVRGWWKKLVIVGSAGALVLFIFFGLLFVYYSFALPSPDKLADRVVPESTKIMDRNGKLLYEIHGEAKRTLIPLDQIPQHAKDAVIAIEDKNFYSHGGVSFTGILRAALVNVFSGSLRQGGSTITQLFVRNAVLTREKTFARKFKEIVLSLQIEKKYGKDEILQLFFNEIPYGSNAYGIEAASQTFFSKSAKNLSLLESAYLAALPKGPTYYSPYGPRRDELDARADTVLQLMYEQGYITEAERNQAQNTAVEFRVIGQGILAPHFVLYIQDLLAQKYGELSLQEGGLKVTTSLDLDLQTIAEEAVTKQGEINEQNYKATNAALVSIDPRTGEILAMVGSRDYFNEEIDGAVNVALRPRQPGSSFKPYVYSTAFKEGMSPATMLFDVVTNFGEFGGKDYTPQDYDGKQRGPISIRSALQGSLNIPAVKTVLLVSVEDSIDTAEAMGITTLKDRSRFGPSLVLGGAEVKLLEHTAAYGTFATGGIKHDTVAILKVEDKTGRVLEEHASSGGREVLNAQIAYQINNVLSDNESRIYIFGRNNRLTLPGRPAAAKTGTTQENRDNWVIGYTPSLVTGVWVGNNNNDEMAERAFGSSTTAPIWQEFMRRALEGKPVEEFTRPEGIAEIVVDSLTGKLPTAYSPSTKTEVFASFNAPTESDDVHFAGYNVLHSEKPDDPNWEEPVKAWALQNGYLWEPDDGQSADPTIELSLTAPAKITGAPWSARIEATGNQEVKELELFLDNYLLAASANSTLDYESATLHVSGRHQLTAQVRTRDNKINQKSVTVEFQNGPNLLLLTPRDNQEVGLPTNIVLESNINIAAENAKFRLRNAGGDESEIAGNITKQQLGQIYHYTLNWASGQKPAKGSYQLWGGISGESSAAATIKIP</sequence>
<dbReference type="GO" id="GO:0009252">
    <property type="term" value="P:peptidoglycan biosynthetic process"/>
    <property type="evidence" value="ECO:0007669"/>
    <property type="project" value="UniProtKB-KW"/>
</dbReference>
<evidence type="ECO:0000256" key="12">
    <source>
        <dbReference type="ARBA" id="ARBA00023136"/>
    </source>
</evidence>
<evidence type="ECO:0000256" key="8">
    <source>
        <dbReference type="ARBA" id="ARBA00022679"/>
    </source>
</evidence>
<keyword evidence="9" id="KW-0378">Hydrolase</keyword>
<accession>A0A1F5NA95</accession>
<dbReference type="SUPFAM" id="SSF53955">
    <property type="entry name" value="Lysozyme-like"/>
    <property type="match status" value="1"/>
</dbReference>
<dbReference type="InterPro" id="IPR001460">
    <property type="entry name" value="PCN-bd_Tpept"/>
</dbReference>
<evidence type="ECO:0000256" key="7">
    <source>
        <dbReference type="ARBA" id="ARBA00022676"/>
    </source>
</evidence>
<feature type="domain" description="Penicillin-binding protein transpeptidase" evidence="18">
    <location>
        <begin position="379"/>
        <end position="658"/>
    </location>
</feature>
<dbReference type="GO" id="GO:0009002">
    <property type="term" value="F:serine-type D-Ala-D-Ala carboxypeptidase activity"/>
    <property type="evidence" value="ECO:0007669"/>
    <property type="project" value="UniProtKB-EC"/>
</dbReference>